<keyword evidence="3" id="KW-1185">Reference proteome</keyword>
<protein>
    <submittedName>
        <fullName evidence="2">Uncharacterized protein</fullName>
    </submittedName>
</protein>
<keyword evidence="1" id="KW-0812">Transmembrane</keyword>
<name>A0AAP0S9A8_LIQFO</name>
<sequence length="465" mass="53659">MTGETNGSGQTSIEIRELDHQLVSSIRRKLPNSPPLRSQSCIFRVPVSIRRSNQKAYLPNVVSIGPFHRGKRNLKSMERVKLWFLHCLLNRSPTPEKVLDCFVKNIRDMERYCREYYAEKISLSSDEFVEMMVVDGCFIIELFRKCCAQEVQEVEVDPGCNLSLMTFDLAYDLLLFENQLPWPVLECLWDLTVGQDQRGTSLLRCFALSFFCPVIPMISEDPLGIKLPIKHLLDFMRNILVPSAAPDTETNEDRNWHLLDFMRNILVPSAAPDTETNEDRNWLPIPCVTELLQAGVKFKVGNKKDLLDIKFNNGVMEIPPILIQEGAECLFRNLVAFEQCDRSCTDKFASYAILLDNLINSTKDVDFLCHEGIIETYFSHEDLASIFFRLCSRTVITDFSYAELSRKVNAYYKARWPKWQATLRRDYFNNPWSILSFLAAILILFFTFAQTLFSVLSYQDSLARP</sequence>
<dbReference type="PANTHER" id="PTHR31170:SF17">
    <property type="match status" value="1"/>
</dbReference>
<feature type="transmembrane region" description="Helical" evidence="1">
    <location>
        <begin position="432"/>
        <end position="456"/>
    </location>
</feature>
<dbReference type="InterPro" id="IPR004158">
    <property type="entry name" value="DUF247_pln"/>
</dbReference>
<evidence type="ECO:0000256" key="1">
    <source>
        <dbReference type="SAM" id="Phobius"/>
    </source>
</evidence>
<organism evidence="2 3">
    <name type="scientific">Liquidambar formosana</name>
    <name type="common">Formosan gum</name>
    <dbReference type="NCBI Taxonomy" id="63359"/>
    <lineage>
        <taxon>Eukaryota</taxon>
        <taxon>Viridiplantae</taxon>
        <taxon>Streptophyta</taxon>
        <taxon>Embryophyta</taxon>
        <taxon>Tracheophyta</taxon>
        <taxon>Spermatophyta</taxon>
        <taxon>Magnoliopsida</taxon>
        <taxon>eudicotyledons</taxon>
        <taxon>Gunneridae</taxon>
        <taxon>Pentapetalae</taxon>
        <taxon>Saxifragales</taxon>
        <taxon>Altingiaceae</taxon>
        <taxon>Liquidambar</taxon>
    </lineage>
</organism>
<accession>A0AAP0S9A8</accession>
<dbReference type="Proteomes" id="UP001415857">
    <property type="component" value="Unassembled WGS sequence"/>
</dbReference>
<comment type="caution">
    <text evidence="2">The sequence shown here is derived from an EMBL/GenBank/DDBJ whole genome shotgun (WGS) entry which is preliminary data.</text>
</comment>
<dbReference type="Pfam" id="PF03140">
    <property type="entry name" value="DUF247"/>
    <property type="match status" value="1"/>
</dbReference>
<keyword evidence="1" id="KW-1133">Transmembrane helix</keyword>
<dbReference type="PANTHER" id="PTHR31170">
    <property type="entry name" value="BNAC04G53230D PROTEIN"/>
    <property type="match status" value="1"/>
</dbReference>
<evidence type="ECO:0000313" key="3">
    <source>
        <dbReference type="Proteomes" id="UP001415857"/>
    </source>
</evidence>
<reference evidence="2 3" key="1">
    <citation type="journal article" date="2024" name="Plant J.">
        <title>Genome sequences and population genomics reveal climatic adaptation and genomic divergence between two closely related sweetgum species.</title>
        <authorList>
            <person name="Xu W.Q."/>
            <person name="Ren C.Q."/>
            <person name="Zhang X.Y."/>
            <person name="Comes H.P."/>
            <person name="Liu X.H."/>
            <person name="Li Y.G."/>
            <person name="Kettle C.J."/>
            <person name="Jalonen R."/>
            <person name="Gaisberger H."/>
            <person name="Ma Y.Z."/>
            <person name="Qiu Y.X."/>
        </authorList>
    </citation>
    <scope>NUCLEOTIDE SEQUENCE [LARGE SCALE GENOMIC DNA]</scope>
    <source>
        <strain evidence="2">Hangzhou</strain>
    </source>
</reference>
<dbReference type="AlphaFoldDB" id="A0AAP0S9A8"/>
<proteinExistence type="predicted"/>
<evidence type="ECO:0000313" key="2">
    <source>
        <dbReference type="EMBL" id="KAK9292123.1"/>
    </source>
</evidence>
<keyword evidence="1" id="KW-0472">Membrane</keyword>
<gene>
    <name evidence="2" type="ORF">L1049_020081</name>
</gene>
<dbReference type="EMBL" id="JBBPBK010000001">
    <property type="protein sequence ID" value="KAK9292123.1"/>
    <property type="molecule type" value="Genomic_DNA"/>
</dbReference>